<evidence type="ECO:0000313" key="1">
    <source>
        <dbReference type="EMBL" id="OGX81893.1"/>
    </source>
</evidence>
<dbReference type="AlphaFoldDB" id="A0A1G1STE4"/>
<organism evidence="1 2">
    <name type="scientific">Hymenobacter lapidarius</name>
    <dbReference type="NCBI Taxonomy" id="1908237"/>
    <lineage>
        <taxon>Bacteria</taxon>
        <taxon>Pseudomonadati</taxon>
        <taxon>Bacteroidota</taxon>
        <taxon>Cytophagia</taxon>
        <taxon>Cytophagales</taxon>
        <taxon>Hymenobacteraceae</taxon>
        <taxon>Hymenobacter</taxon>
    </lineage>
</organism>
<gene>
    <name evidence="1" type="ORF">BEN47_18875</name>
</gene>
<name>A0A1G1STE4_9BACT</name>
<dbReference type="Proteomes" id="UP000176294">
    <property type="component" value="Unassembled WGS sequence"/>
</dbReference>
<comment type="caution">
    <text evidence="1">The sequence shown here is derived from an EMBL/GenBank/DDBJ whole genome shotgun (WGS) entry which is preliminary data.</text>
</comment>
<proteinExistence type="predicted"/>
<keyword evidence="2" id="KW-1185">Reference proteome</keyword>
<evidence type="ECO:0000313" key="2">
    <source>
        <dbReference type="Proteomes" id="UP000176294"/>
    </source>
</evidence>
<reference evidence="1 2" key="1">
    <citation type="submission" date="2016-08" db="EMBL/GenBank/DDBJ databases">
        <title>Hymenobacter coccineus sp. nov., Hymenobacter lapidarius sp. nov. and Hymenobacter glacialis sp. nov., isolated from Antarctic soil.</title>
        <authorList>
            <person name="Sedlacek I."/>
            <person name="Kralova S."/>
            <person name="Kyrova K."/>
            <person name="Maslanova I."/>
            <person name="Stankova E."/>
            <person name="Vrbovska V."/>
            <person name="Nemec M."/>
            <person name="Bartak M."/>
            <person name="Svec P."/>
            <person name="Busse H.-J."/>
            <person name="Pantucek R."/>
        </authorList>
    </citation>
    <scope>NUCLEOTIDE SEQUENCE [LARGE SCALE GENOMIC DNA]</scope>
    <source>
        <strain evidence="1 2">CCM 8643</strain>
    </source>
</reference>
<dbReference type="RefSeq" id="WP_070730478.1">
    <property type="nucleotide sequence ID" value="NZ_MDZB01000155.1"/>
</dbReference>
<sequence length="63" mass="7319">MLKATLLSGFTELPAEFEKDTLFSCLREVKNLEDQIRVSGREELITVDEVKQIVKLYFKQKAE</sequence>
<dbReference type="EMBL" id="MDZB01000155">
    <property type="protein sequence ID" value="OGX81893.1"/>
    <property type="molecule type" value="Genomic_DNA"/>
</dbReference>
<protein>
    <submittedName>
        <fullName evidence="1">Uncharacterized protein</fullName>
    </submittedName>
</protein>
<accession>A0A1G1STE4</accession>